<dbReference type="GO" id="GO:0006012">
    <property type="term" value="P:galactose metabolic process"/>
    <property type="evidence" value="ECO:0007669"/>
    <property type="project" value="InterPro"/>
</dbReference>
<dbReference type="Gene3D" id="3.30.230.10">
    <property type="match status" value="1"/>
</dbReference>
<dbReference type="PANTHER" id="PTHR10457">
    <property type="entry name" value="MEVALONATE KINASE/GALACTOKINASE"/>
    <property type="match status" value="1"/>
</dbReference>
<dbReference type="EMBL" id="JBBCAQ010000010">
    <property type="protein sequence ID" value="KAK7600950.1"/>
    <property type="molecule type" value="Genomic_DNA"/>
</dbReference>
<evidence type="ECO:0000256" key="7">
    <source>
        <dbReference type="ARBA" id="ARBA00022842"/>
    </source>
</evidence>
<dbReference type="Pfam" id="PF08544">
    <property type="entry name" value="GHMP_kinases_C"/>
    <property type="match status" value="1"/>
</dbReference>
<feature type="domain" description="Galactokinase N-terminal" evidence="11">
    <location>
        <begin position="18"/>
        <end position="65"/>
    </location>
</feature>
<dbReference type="InterPro" id="IPR006203">
    <property type="entry name" value="GHMP_knse_ATP-bd_CS"/>
</dbReference>
<dbReference type="Pfam" id="PF00288">
    <property type="entry name" value="GHMP_kinases_N"/>
    <property type="match status" value="1"/>
</dbReference>
<keyword evidence="3" id="KW-0479">Metal-binding</keyword>
<dbReference type="PROSITE" id="PS00627">
    <property type="entry name" value="GHMP_KINASES_ATP"/>
    <property type="match status" value="1"/>
</dbReference>
<dbReference type="GO" id="GO:0005524">
    <property type="term" value="F:ATP binding"/>
    <property type="evidence" value="ECO:0007669"/>
    <property type="project" value="UniProtKB-KW"/>
</dbReference>
<dbReference type="SUPFAM" id="SSF55060">
    <property type="entry name" value="GHMP Kinase, C-terminal domain"/>
    <property type="match status" value="1"/>
</dbReference>
<keyword evidence="8" id="KW-0119">Carbohydrate metabolism</keyword>
<evidence type="ECO:0008006" key="14">
    <source>
        <dbReference type="Google" id="ProtNLM"/>
    </source>
</evidence>
<reference evidence="12 13" key="1">
    <citation type="submission" date="2024-03" db="EMBL/GenBank/DDBJ databases">
        <title>Adaptation during the transition from Ophiocordyceps entomopathogen to insect associate is accompanied by gene loss and intensified selection.</title>
        <authorList>
            <person name="Ward C.M."/>
            <person name="Onetto C.A."/>
            <person name="Borneman A.R."/>
        </authorList>
    </citation>
    <scope>NUCLEOTIDE SEQUENCE [LARGE SCALE GENOMIC DNA]</scope>
    <source>
        <strain evidence="12">AWRI1</strain>
        <tissue evidence="12">Single Adult Female</tissue>
    </source>
</reference>
<evidence type="ECO:0000259" key="9">
    <source>
        <dbReference type="Pfam" id="PF00288"/>
    </source>
</evidence>
<dbReference type="InterPro" id="IPR036554">
    <property type="entry name" value="GHMP_kinase_C_sf"/>
</dbReference>
<dbReference type="InterPro" id="IPR014721">
    <property type="entry name" value="Ribsml_uS5_D2-typ_fold_subgr"/>
</dbReference>
<dbReference type="InterPro" id="IPR006206">
    <property type="entry name" value="Mevalonate/galactokinase"/>
</dbReference>
<dbReference type="FunFam" id="3.30.230.10:FF:000040">
    <property type="entry name" value="Galactokinase 1"/>
    <property type="match status" value="1"/>
</dbReference>
<dbReference type="InterPro" id="IPR020568">
    <property type="entry name" value="Ribosomal_Su5_D2-typ_SF"/>
</dbReference>
<keyword evidence="13" id="KW-1185">Reference proteome</keyword>
<evidence type="ECO:0000259" key="11">
    <source>
        <dbReference type="Pfam" id="PF10509"/>
    </source>
</evidence>
<keyword evidence="6" id="KW-0067">ATP-binding</keyword>
<dbReference type="GO" id="GO:0046872">
    <property type="term" value="F:metal ion binding"/>
    <property type="evidence" value="ECO:0007669"/>
    <property type="project" value="UniProtKB-KW"/>
</dbReference>
<keyword evidence="2" id="KW-0808">Transferase</keyword>
<evidence type="ECO:0000256" key="3">
    <source>
        <dbReference type="ARBA" id="ARBA00022723"/>
    </source>
</evidence>
<proteinExistence type="inferred from homology"/>
<dbReference type="NCBIfam" id="TIGR00131">
    <property type="entry name" value="gal_kin"/>
    <property type="match status" value="1"/>
</dbReference>
<feature type="domain" description="GHMP kinase N-terminal" evidence="9">
    <location>
        <begin position="107"/>
        <end position="191"/>
    </location>
</feature>
<dbReference type="FunFam" id="3.30.70.890:FF:000001">
    <property type="entry name" value="Galactokinase"/>
    <property type="match status" value="1"/>
</dbReference>
<dbReference type="InterPro" id="IPR000705">
    <property type="entry name" value="Galactokinase"/>
</dbReference>
<feature type="domain" description="GHMP kinase C-terminal" evidence="10">
    <location>
        <begin position="291"/>
        <end position="373"/>
    </location>
</feature>
<keyword evidence="7" id="KW-0460">Magnesium</keyword>
<dbReference type="PRINTS" id="PR00473">
    <property type="entry name" value="GALCTOKINASE"/>
</dbReference>
<comment type="caution">
    <text evidence="12">The sequence shown here is derived from an EMBL/GenBank/DDBJ whole genome shotgun (WGS) entry which is preliminary data.</text>
</comment>
<sequence length="394" mass="43286">MAVEIPSVEDLLKKGIASFKEKFQSVPELAGIAPGRVNLIGEHTDYNEGFVFPMALPMVAIVLGKRTNENKCKILTTNKHADDSQYVEFSLPTDLEPLKPGKPNWANYIKGVVQYFDGPKVGFNAVVISSVPPGSGLSSSAALEVATYTFLEGLVGHKTDTKQKASLCQKAEHNFASVPCGVMDQLISVHGEESCVTLIDCRSLHIMNVTIPASNCVFLIVNSNVHHELASSEYSVRRQTCEEVAKKFNRKSLRDVTLVELNKLKSSNNIDDEMYRRARHVITENERTLKAVEALKSNSIKEFGHLMNESHNSLSKDYEVSCEELDFLVQTAREVDGVYGSRMTGGGFGGCTVTLVDKSSVNAVIKRISDSYKKQADFFVVKPSPGARVMSLTS</sequence>
<evidence type="ECO:0000259" key="10">
    <source>
        <dbReference type="Pfam" id="PF08544"/>
    </source>
</evidence>
<dbReference type="Gene3D" id="3.30.70.890">
    <property type="entry name" value="GHMP kinase, C-terminal domain"/>
    <property type="match status" value="1"/>
</dbReference>
<evidence type="ECO:0000256" key="2">
    <source>
        <dbReference type="ARBA" id="ARBA00022679"/>
    </source>
</evidence>
<evidence type="ECO:0000256" key="6">
    <source>
        <dbReference type="ARBA" id="ARBA00022840"/>
    </source>
</evidence>
<accession>A0AAN9Y815</accession>
<dbReference type="InterPro" id="IPR019741">
    <property type="entry name" value="Galactokinase_CS"/>
</dbReference>
<protein>
    <recommendedName>
        <fullName evidence="14">Galactokinase</fullName>
    </recommendedName>
</protein>
<dbReference type="PROSITE" id="PS00106">
    <property type="entry name" value="GALACTOKINASE"/>
    <property type="match status" value="1"/>
</dbReference>
<organism evidence="12 13">
    <name type="scientific">Parthenolecanium corni</name>
    <dbReference type="NCBI Taxonomy" id="536013"/>
    <lineage>
        <taxon>Eukaryota</taxon>
        <taxon>Metazoa</taxon>
        <taxon>Ecdysozoa</taxon>
        <taxon>Arthropoda</taxon>
        <taxon>Hexapoda</taxon>
        <taxon>Insecta</taxon>
        <taxon>Pterygota</taxon>
        <taxon>Neoptera</taxon>
        <taxon>Paraneoptera</taxon>
        <taxon>Hemiptera</taxon>
        <taxon>Sternorrhyncha</taxon>
        <taxon>Coccoidea</taxon>
        <taxon>Coccidae</taxon>
        <taxon>Parthenolecanium</taxon>
    </lineage>
</organism>
<name>A0AAN9Y815_9HEMI</name>
<evidence type="ECO:0000256" key="8">
    <source>
        <dbReference type="ARBA" id="ARBA00023277"/>
    </source>
</evidence>
<evidence type="ECO:0000313" key="13">
    <source>
        <dbReference type="Proteomes" id="UP001367676"/>
    </source>
</evidence>
<dbReference type="GO" id="GO:0005829">
    <property type="term" value="C:cytosol"/>
    <property type="evidence" value="ECO:0007669"/>
    <property type="project" value="TreeGrafter"/>
</dbReference>
<dbReference type="InterPro" id="IPR013750">
    <property type="entry name" value="GHMP_kinase_C_dom"/>
</dbReference>
<evidence type="ECO:0000256" key="5">
    <source>
        <dbReference type="ARBA" id="ARBA00022777"/>
    </source>
</evidence>
<dbReference type="GO" id="GO:0004335">
    <property type="term" value="F:galactokinase activity"/>
    <property type="evidence" value="ECO:0007669"/>
    <property type="project" value="InterPro"/>
</dbReference>
<dbReference type="Proteomes" id="UP001367676">
    <property type="component" value="Unassembled WGS sequence"/>
</dbReference>
<gene>
    <name evidence="12" type="ORF">V9T40_008391</name>
</gene>
<evidence type="ECO:0000256" key="1">
    <source>
        <dbReference type="ARBA" id="ARBA00006566"/>
    </source>
</evidence>
<dbReference type="InterPro" id="IPR019539">
    <property type="entry name" value="GalKase_N"/>
</dbReference>
<evidence type="ECO:0000256" key="4">
    <source>
        <dbReference type="ARBA" id="ARBA00022741"/>
    </source>
</evidence>
<keyword evidence="5" id="KW-0418">Kinase</keyword>
<comment type="similarity">
    <text evidence="1">Belongs to the GHMP kinase family. GalK subfamily.</text>
</comment>
<dbReference type="PIRSF" id="PIRSF000530">
    <property type="entry name" value="Galactokinase"/>
    <property type="match status" value="1"/>
</dbReference>
<dbReference type="SUPFAM" id="SSF54211">
    <property type="entry name" value="Ribosomal protein S5 domain 2-like"/>
    <property type="match status" value="1"/>
</dbReference>
<dbReference type="Pfam" id="PF10509">
    <property type="entry name" value="GalKase_gal_bdg"/>
    <property type="match status" value="1"/>
</dbReference>
<dbReference type="InterPro" id="IPR006204">
    <property type="entry name" value="GHMP_kinase_N_dom"/>
</dbReference>
<keyword evidence="4" id="KW-0547">Nucleotide-binding</keyword>
<dbReference type="PRINTS" id="PR00959">
    <property type="entry name" value="MEVGALKINASE"/>
</dbReference>
<evidence type="ECO:0000313" key="12">
    <source>
        <dbReference type="EMBL" id="KAK7600950.1"/>
    </source>
</evidence>
<dbReference type="AlphaFoldDB" id="A0AAN9Y815"/>
<dbReference type="PANTHER" id="PTHR10457:SF7">
    <property type="entry name" value="GALACTOKINASE-RELATED"/>
    <property type="match status" value="1"/>
</dbReference>